<feature type="signal peptide" evidence="1">
    <location>
        <begin position="1"/>
        <end position="33"/>
    </location>
</feature>
<proteinExistence type="predicted"/>
<organism evidence="2 3">
    <name type="scientific">Leucothrix pacifica</name>
    <dbReference type="NCBI Taxonomy" id="1247513"/>
    <lineage>
        <taxon>Bacteria</taxon>
        <taxon>Pseudomonadati</taxon>
        <taxon>Pseudomonadota</taxon>
        <taxon>Gammaproteobacteria</taxon>
        <taxon>Thiotrichales</taxon>
        <taxon>Thiotrichaceae</taxon>
        <taxon>Leucothrix</taxon>
    </lineage>
</organism>
<evidence type="ECO:0000256" key="1">
    <source>
        <dbReference type="SAM" id="SignalP"/>
    </source>
</evidence>
<evidence type="ECO:0000313" key="2">
    <source>
        <dbReference type="EMBL" id="PWR00340.1"/>
    </source>
</evidence>
<dbReference type="Proteomes" id="UP000245539">
    <property type="component" value="Unassembled WGS sequence"/>
</dbReference>
<evidence type="ECO:0008006" key="4">
    <source>
        <dbReference type="Google" id="ProtNLM"/>
    </source>
</evidence>
<keyword evidence="3" id="KW-1185">Reference proteome</keyword>
<gene>
    <name evidence="2" type="ORF">DKW60_01945</name>
</gene>
<dbReference type="AlphaFoldDB" id="A0A317CPL5"/>
<feature type="chain" id="PRO_5016310873" description="Lipoprotein SmpA/OmlA domain-containing protein" evidence="1">
    <location>
        <begin position="34"/>
        <end position="108"/>
    </location>
</feature>
<evidence type="ECO:0000313" key="3">
    <source>
        <dbReference type="Proteomes" id="UP000245539"/>
    </source>
</evidence>
<sequence>MSNLVNTMKLNPLLLTASLTILSLLSASNIAQAEILKIDGQAKVITKADTPRRGVSMKSVKAKYGSAKKITTSKGKVSRKHPRITRWNYGNFSVYFENKHVVHTVVHR</sequence>
<reference evidence="2 3" key="1">
    <citation type="submission" date="2018-05" db="EMBL/GenBank/DDBJ databases">
        <title>Leucothrix arctica sp. nov., isolated from Arctic seawater.</title>
        <authorList>
            <person name="Choi A."/>
            <person name="Baek K."/>
        </authorList>
    </citation>
    <scope>NUCLEOTIDE SEQUENCE [LARGE SCALE GENOMIC DNA]</scope>
    <source>
        <strain evidence="2 3">JCM 18388</strain>
    </source>
</reference>
<keyword evidence="1" id="KW-0732">Signal</keyword>
<accession>A0A317CPL5</accession>
<dbReference type="EMBL" id="QGKM01000004">
    <property type="protein sequence ID" value="PWR00340.1"/>
    <property type="molecule type" value="Genomic_DNA"/>
</dbReference>
<protein>
    <recommendedName>
        <fullName evidence="4">Lipoprotein SmpA/OmlA domain-containing protein</fullName>
    </recommendedName>
</protein>
<name>A0A317CPL5_9GAMM</name>
<comment type="caution">
    <text evidence="2">The sequence shown here is derived from an EMBL/GenBank/DDBJ whole genome shotgun (WGS) entry which is preliminary data.</text>
</comment>